<keyword evidence="2" id="KW-1185">Reference proteome</keyword>
<reference evidence="1 2" key="1">
    <citation type="submission" date="2023-02" db="EMBL/GenBank/DDBJ databases">
        <title>LHISI_Scaffold_Assembly.</title>
        <authorList>
            <person name="Stuart O.P."/>
            <person name="Cleave R."/>
            <person name="Magrath M.J.L."/>
            <person name="Mikheyev A.S."/>
        </authorList>
    </citation>
    <scope>NUCLEOTIDE SEQUENCE [LARGE SCALE GENOMIC DNA]</scope>
    <source>
        <strain evidence="1">Daus_M_001</strain>
        <tissue evidence="1">Leg muscle</tissue>
    </source>
</reference>
<evidence type="ECO:0000313" key="2">
    <source>
        <dbReference type="Proteomes" id="UP001159363"/>
    </source>
</evidence>
<dbReference type="EMBL" id="JARBHB010000015">
    <property type="protein sequence ID" value="KAJ8867913.1"/>
    <property type="molecule type" value="Genomic_DNA"/>
</dbReference>
<sequence>MAFCRVCADWTTDSCSQSRDTVSVASIMATYLCASGERRRKLQRCWVHPLVAQRKLQSTFVTLCMDLREDENMFRYYLRMSVKSFDQQIRILEPKLKLRDAVRISVCPIERVTVTQR</sequence>
<protein>
    <submittedName>
        <fullName evidence="1">Uncharacterized protein</fullName>
    </submittedName>
</protein>
<proteinExistence type="predicted"/>
<dbReference type="Proteomes" id="UP001159363">
    <property type="component" value="Chromosome 14"/>
</dbReference>
<name>A0ABQ9G901_9NEOP</name>
<organism evidence="1 2">
    <name type="scientific">Dryococelus australis</name>
    <dbReference type="NCBI Taxonomy" id="614101"/>
    <lineage>
        <taxon>Eukaryota</taxon>
        <taxon>Metazoa</taxon>
        <taxon>Ecdysozoa</taxon>
        <taxon>Arthropoda</taxon>
        <taxon>Hexapoda</taxon>
        <taxon>Insecta</taxon>
        <taxon>Pterygota</taxon>
        <taxon>Neoptera</taxon>
        <taxon>Polyneoptera</taxon>
        <taxon>Phasmatodea</taxon>
        <taxon>Verophasmatodea</taxon>
        <taxon>Anareolatae</taxon>
        <taxon>Phasmatidae</taxon>
        <taxon>Eurycanthinae</taxon>
        <taxon>Dryococelus</taxon>
    </lineage>
</organism>
<accession>A0ABQ9G901</accession>
<evidence type="ECO:0000313" key="1">
    <source>
        <dbReference type="EMBL" id="KAJ8867913.1"/>
    </source>
</evidence>
<comment type="caution">
    <text evidence="1">The sequence shown here is derived from an EMBL/GenBank/DDBJ whole genome shotgun (WGS) entry which is preliminary data.</text>
</comment>
<gene>
    <name evidence="1" type="ORF">PR048_031721</name>
</gene>